<dbReference type="InterPro" id="IPR010982">
    <property type="entry name" value="Lambda_DNA-bd_dom_sf"/>
</dbReference>
<dbReference type="EMBL" id="LAZR01002761">
    <property type="protein sequence ID" value="KKN25918.1"/>
    <property type="molecule type" value="Genomic_DNA"/>
</dbReference>
<dbReference type="GO" id="GO:0003677">
    <property type="term" value="F:DNA binding"/>
    <property type="evidence" value="ECO:0007669"/>
    <property type="project" value="InterPro"/>
</dbReference>
<comment type="caution">
    <text evidence="1">The sequence shown here is derived from an EMBL/GenBank/DDBJ whole genome shotgun (WGS) entry which is preliminary data.</text>
</comment>
<evidence type="ECO:0000313" key="1">
    <source>
        <dbReference type="EMBL" id="KKN25918.1"/>
    </source>
</evidence>
<organism evidence="1">
    <name type="scientific">marine sediment metagenome</name>
    <dbReference type="NCBI Taxonomy" id="412755"/>
    <lineage>
        <taxon>unclassified sequences</taxon>
        <taxon>metagenomes</taxon>
        <taxon>ecological metagenomes</taxon>
    </lineage>
</organism>
<sequence>MDLIKDLKAVMIWKGISADTMSKYIGCSARQVARWVSGESKPTHVYQGLIRKGIKRAKDL</sequence>
<proteinExistence type="predicted"/>
<gene>
    <name evidence="1" type="ORF">LCGC14_0880010</name>
</gene>
<accession>A0A0F9S982</accession>
<dbReference type="AlphaFoldDB" id="A0A0F9S982"/>
<dbReference type="SUPFAM" id="SSF47413">
    <property type="entry name" value="lambda repressor-like DNA-binding domains"/>
    <property type="match status" value="1"/>
</dbReference>
<name>A0A0F9S982_9ZZZZ</name>
<reference evidence="1" key="1">
    <citation type="journal article" date="2015" name="Nature">
        <title>Complex archaea that bridge the gap between prokaryotes and eukaryotes.</title>
        <authorList>
            <person name="Spang A."/>
            <person name="Saw J.H."/>
            <person name="Jorgensen S.L."/>
            <person name="Zaremba-Niedzwiedzka K."/>
            <person name="Martijn J."/>
            <person name="Lind A.E."/>
            <person name="van Eijk R."/>
            <person name="Schleper C."/>
            <person name="Guy L."/>
            <person name="Ettema T.J."/>
        </authorList>
    </citation>
    <scope>NUCLEOTIDE SEQUENCE</scope>
</reference>
<protein>
    <submittedName>
        <fullName evidence="1">Uncharacterized protein</fullName>
    </submittedName>
</protein>